<protein>
    <submittedName>
        <fullName evidence="1">Uncharacterized protein</fullName>
    </submittedName>
</protein>
<dbReference type="EMBL" id="CM055735">
    <property type="protein sequence ID" value="KAJ8008403.1"/>
    <property type="molecule type" value="Genomic_DNA"/>
</dbReference>
<sequence length="1195" mass="132321">MLTLLLLWGAWLPPVLPSCTTGQPAECKAAQSAPGTNLAGEGFDVVTMERKQAYVVDVDQWRKTKNGTCTLCVNPFMDGKTQRLPAVVVDWRPSQRCHMKISSTVYDSSEAFVSQSQTEVDASWKTDLNIVTPKAKGSLMVGGTHSRAAKTVMNQSKQDKYSFIKQEIHCSYYSYRLIEDPPLHPEFSKSLGRLPPLYTTQTKVDYTRFLDTFGTHFIRSVKLGGRVKSVTSLRVCKAALNGYNENEIKDCLEVEASVATHTGTAEINAETKFCKKDLKSRNTKESFSSSFNERFTEVVGGQTDGTTDLLFSQTGGTSKGFADWASTLKTVPDIINYSLQPLHLLVKQANKRAGLKKAVEDYILEHALVKHCSGKCKSSSRPSARDSCQCVCQASKEITSQCCPQEKGLARLTVTIKNAKGLWGDTFSQTDSFVKVFMGNDAKQTNVIYNNDNPRWDAVYVFDTVKLSLGNELKFSVYDEDKTWYKWWNDLLGECTIRPVKAGSYTNEMCSLNHGNLFYSYTVTCANGLGGPICEEYIPSAMNSDLSDVYTSRNALNMTQDLLAHIQGSPTGQLSTDLILKSVVTFPPQVVLIGVLQTTTLTLLLLWGAWLPPVLPSCTTGQPAECKAAQSAPGTNLAGEGFDVVTMERKQAYVVDVDQWRKTENGTCTLCVNPFMDGQTQRLPAVVVDWRPSQRCHMKISSTVYDSSEAFVSQSQTEVDASWKTDLNIVTPKAKGSLMVGGTHSRAAKTVMNQSKQDKYSFIKQEIHCSYYSYRLIEDPPLHPEFSKSLERLPPRYTTQTKVDYTRFLDTFGTHFIRSVKLGGRVKSVTSLRVCKAALNGYNENEVKDCLESEASAATHTGTGDTNAETKFCKKDLKSRNTKESFSSSFNERFTEVVGGQTDGTTDLLFSQTGGTSKGFAVWASTLKTVPDIINYSLQPLHLLVKQANTRAGLKKAVEDYILEHALVKHCSGKCKSSSRPSARDSCQCVCQASKEITGQCCPQEKGLAHLTVKIKKAEGLWGDNLSETDGFVKVFMGNDAKQTSVIYNNNNPRWNSVYVFDSVKLSLGNELKFSVYDEDKTWYKFSNDLLGECTIRPVKAGSYTNEMCSLNHGNLFYSYTVTCAPGLGGPTCDQYVSSPMNSDLSDIYTSRNALNMTQDLLAHIRMGLPLVDPLAIVMKHQANYHPRLSALNEL</sequence>
<comment type="caution">
    <text evidence="1">The sequence shown here is derived from an EMBL/GenBank/DDBJ whole genome shotgun (WGS) entry which is preliminary data.</text>
</comment>
<name>A0ACC2GXR2_DALPE</name>
<dbReference type="Proteomes" id="UP001157502">
    <property type="component" value="Chromosome 8"/>
</dbReference>
<reference evidence="1" key="1">
    <citation type="submission" date="2021-05" db="EMBL/GenBank/DDBJ databases">
        <authorList>
            <person name="Pan Q."/>
            <person name="Jouanno E."/>
            <person name="Zahm M."/>
            <person name="Klopp C."/>
            <person name="Cabau C."/>
            <person name="Louis A."/>
            <person name="Berthelot C."/>
            <person name="Parey E."/>
            <person name="Roest Crollius H."/>
            <person name="Montfort J."/>
            <person name="Robinson-Rechavi M."/>
            <person name="Bouchez O."/>
            <person name="Lampietro C."/>
            <person name="Lopez Roques C."/>
            <person name="Donnadieu C."/>
            <person name="Postlethwait J."/>
            <person name="Bobe J."/>
            <person name="Dillon D."/>
            <person name="Chandos A."/>
            <person name="von Hippel F."/>
            <person name="Guiguen Y."/>
        </authorList>
    </citation>
    <scope>NUCLEOTIDE SEQUENCE</scope>
    <source>
        <strain evidence="1">YG-Jan2019</strain>
    </source>
</reference>
<gene>
    <name evidence="1" type="ORF">DPEC_G00104450</name>
</gene>
<accession>A0ACC2GXR2</accession>
<evidence type="ECO:0000313" key="1">
    <source>
        <dbReference type="EMBL" id="KAJ8008403.1"/>
    </source>
</evidence>
<keyword evidence="2" id="KW-1185">Reference proteome</keyword>
<proteinExistence type="predicted"/>
<evidence type="ECO:0000313" key="2">
    <source>
        <dbReference type="Proteomes" id="UP001157502"/>
    </source>
</evidence>
<organism evidence="1 2">
    <name type="scientific">Dallia pectoralis</name>
    <name type="common">Alaska blackfish</name>
    <dbReference type="NCBI Taxonomy" id="75939"/>
    <lineage>
        <taxon>Eukaryota</taxon>
        <taxon>Metazoa</taxon>
        <taxon>Chordata</taxon>
        <taxon>Craniata</taxon>
        <taxon>Vertebrata</taxon>
        <taxon>Euteleostomi</taxon>
        <taxon>Actinopterygii</taxon>
        <taxon>Neopterygii</taxon>
        <taxon>Teleostei</taxon>
        <taxon>Protacanthopterygii</taxon>
        <taxon>Esociformes</taxon>
        <taxon>Umbridae</taxon>
        <taxon>Dallia</taxon>
    </lineage>
</organism>